<evidence type="ECO:0000256" key="8">
    <source>
        <dbReference type="ARBA" id="ARBA00023078"/>
    </source>
</evidence>
<evidence type="ECO:0000256" key="10">
    <source>
        <dbReference type="ARBA" id="ARBA00023136"/>
    </source>
</evidence>
<keyword evidence="3" id="KW-0813">Transport</keyword>
<keyword evidence="10" id="KW-0472">Membrane</keyword>
<dbReference type="SUPFAM" id="SSF51344">
    <property type="entry name" value="Epsilon subunit of F1F0-ATP synthase N-terminal domain"/>
    <property type="match status" value="1"/>
</dbReference>
<dbReference type="Pfam" id="PF03645">
    <property type="entry name" value="Tctex-1"/>
    <property type="match status" value="1"/>
</dbReference>
<dbReference type="Gene3D" id="2.60.15.10">
    <property type="entry name" value="F0F1 ATP synthase delta/epsilon subunit, N-terminal"/>
    <property type="match status" value="1"/>
</dbReference>
<dbReference type="PANTHER" id="PTHR13822:SF7">
    <property type="entry name" value="ATP SYNTHASE SUBUNIT DELTA, MITOCHONDRIAL"/>
    <property type="match status" value="1"/>
</dbReference>
<keyword evidence="4" id="KW-0375">Hydrogen ion transport</keyword>
<name>A0A0P1B004_PLAHL</name>
<evidence type="ECO:0000313" key="13">
    <source>
        <dbReference type="Proteomes" id="UP000054928"/>
    </source>
</evidence>
<dbReference type="EMBL" id="CCYD01002371">
    <property type="protein sequence ID" value="CEG47058.1"/>
    <property type="molecule type" value="Genomic_DNA"/>
</dbReference>
<dbReference type="RefSeq" id="XP_024583427.1">
    <property type="nucleotide sequence ID" value="XM_024717983.1"/>
</dbReference>
<accession>A0A0P1B004</accession>
<dbReference type="Proteomes" id="UP000054928">
    <property type="component" value="Unassembled WGS sequence"/>
</dbReference>
<dbReference type="InterPro" id="IPR036771">
    <property type="entry name" value="ATPsynth_dsu/esu_N"/>
</dbReference>
<evidence type="ECO:0000256" key="5">
    <source>
        <dbReference type="ARBA" id="ARBA00022792"/>
    </source>
</evidence>
<protein>
    <submittedName>
        <fullName evidence="12">Outer dynein arm light chain 2</fullName>
    </submittedName>
</protein>
<dbReference type="STRING" id="4781.A0A0P1B004"/>
<reference evidence="13" key="1">
    <citation type="submission" date="2014-09" db="EMBL/GenBank/DDBJ databases">
        <authorList>
            <person name="Sharma Rahul"/>
            <person name="Thines Marco"/>
        </authorList>
    </citation>
    <scope>NUCLEOTIDE SEQUENCE [LARGE SCALE GENOMIC DNA]</scope>
</reference>
<dbReference type="AlphaFoldDB" id="A0A0P1B004"/>
<evidence type="ECO:0000313" key="12">
    <source>
        <dbReference type="EMBL" id="CEG47058.1"/>
    </source>
</evidence>
<comment type="subcellular location">
    <subcellularLocation>
        <location evidence="1">Mitochondrion inner membrane</location>
    </subcellularLocation>
</comment>
<dbReference type="InterPro" id="IPR005334">
    <property type="entry name" value="Tctex-1-like"/>
</dbReference>
<dbReference type="Gene3D" id="3.30.1140.40">
    <property type="entry name" value="Tctex-1"/>
    <property type="match status" value="1"/>
</dbReference>
<evidence type="ECO:0000256" key="4">
    <source>
        <dbReference type="ARBA" id="ARBA00022781"/>
    </source>
</evidence>
<dbReference type="GeneID" id="36398775"/>
<dbReference type="HAMAP" id="MF_00530">
    <property type="entry name" value="ATP_synth_epsil_bac"/>
    <property type="match status" value="1"/>
</dbReference>
<evidence type="ECO:0000256" key="1">
    <source>
        <dbReference type="ARBA" id="ARBA00004273"/>
    </source>
</evidence>
<evidence type="ECO:0000256" key="3">
    <source>
        <dbReference type="ARBA" id="ARBA00022448"/>
    </source>
</evidence>
<dbReference type="Pfam" id="PF02823">
    <property type="entry name" value="ATP-synt_DE_N"/>
    <property type="match status" value="1"/>
</dbReference>
<keyword evidence="8" id="KW-0793">Thylakoid</keyword>
<dbReference type="InterPro" id="IPR020546">
    <property type="entry name" value="ATP_synth_F1_dsu/esu_N"/>
</dbReference>
<feature type="domain" description="ATP synthase F1 complex delta/epsilon subunit N-terminal" evidence="11">
    <location>
        <begin position="29"/>
        <end position="87"/>
    </location>
</feature>
<evidence type="ECO:0000256" key="7">
    <source>
        <dbReference type="ARBA" id="ARBA00023065"/>
    </source>
</evidence>
<keyword evidence="7" id="KW-0406">Ion transport</keyword>
<dbReference type="PANTHER" id="PTHR13822">
    <property type="entry name" value="ATP SYNTHASE DELTA/EPSILON CHAIN"/>
    <property type="match status" value="1"/>
</dbReference>
<keyword evidence="5" id="KW-0999">Mitochondrion inner membrane</keyword>
<sequence length="271" mass="29446">MLCASTRLASRALHTSSRVLAATADQSAATTTKIPGVVGEYGVTAGHTPVLSQLKPGVIKVHVEREKDVQSFFTAGGFALTHANSVTDIACVELVKVEDIDPEAAQSGLAKFQAQLASAPEGSEEKLNAQIGVDTHAAMIMTEMDTTFGRGNQVINVVMPTYVMAPTENERVCNIISECMTKELDGKKFVESNCKDWSTTIADAVKARIHAECNFPRYKIVVQTFVGQQKLQDIRITSRCLWDNDHDNHASAVFNSESIWATCVVFGFYAD</sequence>
<dbReference type="InterPro" id="IPR001469">
    <property type="entry name" value="ATP_synth_F1_dsu/esu"/>
</dbReference>
<comment type="similarity">
    <text evidence="2">Belongs to the ATPase epsilon chain family.</text>
</comment>
<dbReference type="GO" id="GO:0005743">
    <property type="term" value="C:mitochondrial inner membrane"/>
    <property type="evidence" value="ECO:0007669"/>
    <property type="project" value="UniProtKB-SubCell"/>
</dbReference>
<evidence type="ECO:0000259" key="11">
    <source>
        <dbReference type="Pfam" id="PF02823"/>
    </source>
</evidence>
<proteinExistence type="inferred from homology"/>
<evidence type="ECO:0000256" key="6">
    <source>
        <dbReference type="ARBA" id="ARBA00022946"/>
    </source>
</evidence>
<keyword evidence="13" id="KW-1185">Reference proteome</keyword>
<dbReference type="GO" id="GO:0046933">
    <property type="term" value="F:proton-transporting ATP synthase activity, rotational mechanism"/>
    <property type="evidence" value="ECO:0007669"/>
    <property type="project" value="InterPro"/>
</dbReference>
<dbReference type="OrthoDB" id="10248487at2759"/>
<organism evidence="12 13">
    <name type="scientific">Plasmopara halstedii</name>
    <name type="common">Downy mildew of sunflower</name>
    <dbReference type="NCBI Taxonomy" id="4781"/>
    <lineage>
        <taxon>Eukaryota</taxon>
        <taxon>Sar</taxon>
        <taxon>Stramenopiles</taxon>
        <taxon>Oomycota</taxon>
        <taxon>Peronosporomycetes</taxon>
        <taxon>Peronosporales</taxon>
        <taxon>Peronosporaceae</taxon>
        <taxon>Plasmopara</taxon>
    </lineage>
</organism>
<dbReference type="InterPro" id="IPR038586">
    <property type="entry name" value="Tctex-1-like_sf"/>
</dbReference>
<dbReference type="GO" id="GO:0045259">
    <property type="term" value="C:proton-transporting ATP synthase complex"/>
    <property type="evidence" value="ECO:0007669"/>
    <property type="project" value="InterPro"/>
</dbReference>
<keyword evidence="9" id="KW-0496">Mitochondrion</keyword>
<evidence type="ECO:0000256" key="9">
    <source>
        <dbReference type="ARBA" id="ARBA00023128"/>
    </source>
</evidence>
<keyword evidence="6" id="KW-0809">Transit peptide</keyword>
<evidence type="ECO:0000256" key="2">
    <source>
        <dbReference type="ARBA" id="ARBA00005712"/>
    </source>
</evidence>
<dbReference type="CDD" id="cd21459">
    <property type="entry name" value="DLC-like_TCTEX1D2"/>
    <property type="match status" value="1"/>
</dbReference>
<dbReference type="CDD" id="cd12152">
    <property type="entry name" value="F1-ATPase_delta"/>
    <property type="match status" value="1"/>
</dbReference>